<organism evidence="6 7">
    <name type="scientific">Truncatella angustata</name>
    <dbReference type="NCBI Taxonomy" id="152316"/>
    <lineage>
        <taxon>Eukaryota</taxon>
        <taxon>Fungi</taxon>
        <taxon>Dikarya</taxon>
        <taxon>Ascomycota</taxon>
        <taxon>Pezizomycotina</taxon>
        <taxon>Sordariomycetes</taxon>
        <taxon>Xylariomycetidae</taxon>
        <taxon>Amphisphaeriales</taxon>
        <taxon>Sporocadaceae</taxon>
        <taxon>Truncatella</taxon>
    </lineage>
</organism>
<dbReference type="OrthoDB" id="2151789at2759"/>
<reference evidence="6" key="1">
    <citation type="journal article" date="2021" name="Nat. Commun.">
        <title>Genetic determinants of endophytism in the Arabidopsis root mycobiome.</title>
        <authorList>
            <person name="Mesny F."/>
            <person name="Miyauchi S."/>
            <person name="Thiergart T."/>
            <person name="Pickel B."/>
            <person name="Atanasova L."/>
            <person name="Karlsson M."/>
            <person name="Huettel B."/>
            <person name="Barry K.W."/>
            <person name="Haridas S."/>
            <person name="Chen C."/>
            <person name="Bauer D."/>
            <person name="Andreopoulos W."/>
            <person name="Pangilinan J."/>
            <person name="LaButti K."/>
            <person name="Riley R."/>
            <person name="Lipzen A."/>
            <person name="Clum A."/>
            <person name="Drula E."/>
            <person name="Henrissat B."/>
            <person name="Kohler A."/>
            <person name="Grigoriev I.V."/>
            <person name="Martin F.M."/>
            <person name="Hacquard S."/>
        </authorList>
    </citation>
    <scope>NUCLEOTIDE SEQUENCE</scope>
    <source>
        <strain evidence="6">MPI-SDFR-AT-0073</strain>
    </source>
</reference>
<keyword evidence="3" id="KW-0274">FAD</keyword>
<dbReference type="GO" id="GO:0071949">
    <property type="term" value="F:FAD binding"/>
    <property type="evidence" value="ECO:0007669"/>
    <property type="project" value="InterPro"/>
</dbReference>
<feature type="domain" description="FAD-binding PCMH-type" evidence="5">
    <location>
        <begin position="35"/>
        <end position="206"/>
    </location>
</feature>
<evidence type="ECO:0000313" key="7">
    <source>
        <dbReference type="Proteomes" id="UP000758603"/>
    </source>
</evidence>
<comment type="caution">
    <text evidence="6">The sequence shown here is derived from an EMBL/GenBank/DDBJ whole genome shotgun (WGS) entry which is preliminary data.</text>
</comment>
<dbReference type="InterPro" id="IPR016169">
    <property type="entry name" value="FAD-bd_PCMH_sub2"/>
</dbReference>
<comment type="similarity">
    <text evidence="1">Belongs to the oxygen-dependent FAD-linked oxidoreductase family.</text>
</comment>
<dbReference type="Proteomes" id="UP000758603">
    <property type="component" value="Unassembled WGS sequence"/>
</dbReference>
<dbReference type="Gene3D" id="3.30.465.10">
    <property type="match status" value="1"/>
</dbReference>
<evidence type="ECO:0000256" key="2">
    <source>
        <dbReference type="ARBA" id="ARBA00022630"/>
    </source>
</evidence>
<dbReference type="InterPro" id="IPR006094">
    <property type="entry name" value="Oxid_FAD_bind_N"/>
</dbReference>
<dbReference type="InterPro" id="IPR016166">
    <property type="entry name" value="FAD-bd_PCMH"/>
</dbReference>
<dbReference type="PANTHER" id="PTHR42973:SF53">
    <property type="entry name" value="FAD-BINDING PCMH-TYPE DOMAIN-CONTAINING PROTEIN-RELATED"/>
    <property type="match status" value="1"/>
</dbReference>
<name>A0A9P8UV19_9PEZI</name>
<keyword evidence="2" id="KW-0285">Flavoprotein</keyword>
<evidence type="ECO:0000256" key="1">
    <source>
        <dbReference type="ARBA" id="ARBA00005466"/>
    </source>
</evidence>
<proteinExistence type="inferred from homology"/>
<keyword evidence="7" id="KW-1185">Reference proteome</keyword>
<dbReference type="Pfam" id="PF01565">
    <property type="entry name" value="FAD_binding_4"/>
    <property type="match status" value="1"/>
</dbReference>
<sequence>MTSKIFGDTGLGHIVLISGDADYDARVYSYWSSSAKLKPACIVLPKNAQEVSSTIKSLVPANERFAIRSEGHTNWPGSNNIQNGVTVDLSFLNRTRVSSDLKTVEIGPSARWRDVSVELHESKLAVAGGREGNIGVAGLLLGGGYNFLTGRQGFACDNVIDYDFALADGRIVTANTQSNADLFRSLKGRSNNFGVVTKFTMTTIPCDKALAAFADNVRKDSDCNLVSMVTYLPDFKDIIVATLFNQILNTVKMTTVADMAFEYNVPAGYHDIWFTAYYKNDRRIIKNASELHVMIVHLVKDFAPDGDFMTQCIFQPLPKLFSEQSAKAGGNIMGTERHAYDGILWLATVMVKPPEQEALAYPKVKAWVEDVKDYASTIDGGNLEWTYPNYAGPSQNPLRSYGTDNLKAMQDVAAKYNPNGYYKNYAQEDSRFPKSGYVQDV</sequence>
<accession>A0A9P8UV19</accession>
<dbReference type="EMBL" id="JAGPXC010000002">
    <property type="protein sequence ID" value="KAH6658719.1"/>
    <property type="molecule type" value="Genomic_DNA"/>
</dbReference>
<gene>
    <name evidence="6" type="ORF">BKA67DRAFT_591540</name>
</gene>
<dbReference type="PANTHER" id="PTHR42973">
    <property type="entry name" value="BINDING OXIDOREDUCTASE, PUTATIVE (AFU_ORTHOLOGUE AFUA_1G17690)-RELATED"/>
    <property type="match status" value="1"/>
</dbReference>
<dbReference type="GO" id="GO:0016491">
    <property type="term" value="F:oxidoreductase activity"/>
    <property type="evidence" value="ECO:0007669"/>
    <property type="project" value="UniProtKB-KW"/>
</dbReference>
<dbReference type="SUPFAM" id="SSF56176">
    <property type="entry name" value="FAD-binding/transporter-associated domain-like"/>
    <property type="match status" value="1"/>
</dbReference>
<dbReference type="AlphaFoldDB" id="A0A9P8UV19"/>
<evidence type="ECO:0000259" key="5">
    <source>
        <dbReference type="PROSITE" id="PS51387"/>
    </source>
</evidence>
<dbReference type="InterPro" id="IPR036318">
    <property type="entry name" value="FAD-bd_PCMH-like_sf"/>
</dbReference>
<dbReference type="RefSeq" id="XP_045962953.1">
    <property type="nucleotide sequence ID" value="XM_046104731.1"/>
</dbReference>
<evidence type="ECO:0000256" key="3">
    <source>
        <dbReference type="ARBA" id="ARBA00022827"/>
    </source>
</evidence>
<protein>
    <recommendedName>
        <fullName evidence="5">FAD-binding PCMH-type domain-containing protein</fullName>
    </recommendedName>
</protein>
<dbReference type="InterPro" id="IPR050416">
    <property type="entry name" value="FAD-linked_Oxidoreductase"/>
</dbReference>
<evidence type="ECO:0000256" key="4">
    <source>
        <dbReference type="ARBA" id="ARBA00023002"/>
    </source>
</evidence>
<evidence type="ECO:0000313" key="6">
    <source>
        <dbReference type="EMBL" id="KAH6658719.1"/>
    </source>
</evidence>
<dbReference type="GeneID" id="70133622"/>
<keyword evidence="4" id="KW-0560">Oxidoreductase</keyword>
<dbReference type="PROSITE" id="PS51387">
    <property type="entry name" value="FAD_PCMH"/>
    <property type="match status" value="1"/>
</dbReference>